<dbReference type="AlphaFoldDB" id="A0A9W4TZP1"/>
<reference evidence="2" key="1">
    <citation type="submission" date="2022-12" db="EMBL/GenBank/DDBJ databases">
        <authorList>
            <person name="Brejova B."/>
        </authorList>
    </citation>
    <scope>NUCLEOTIDE SEQUENCE</scope>
</reference>
<evidence type="ECO:0000256" key="1">
    <source>
        <dbReference type="SAM" id="MobiDB-lite"/>
    </source>
</evidence>
<comment type="caution">
    <text evidence="2">The sequence shown here is derived from an EMBL/GenBank/DDBJ whole genome shotgun (WGS) entry which is preliminary data.</text>
</comment>
<feature type="compositionally biased region" description="Pro residues" evidence="1">
    <location>
        <begin position="162"/>
        <end position="178"/>
    </location>
</feature>
<accession>A0A9W4TZP1</accession>
<gene>
    <name evidence="2" type="ORF">CANVERA_P4905</name>
</gene>
<evidence type="ECO:0000313" key="2">
    <source>
        <dbReference type="EMBL" id="CAI5760395.1"/>
    </source>
</evidence>
<dbReference type="EMBL" id="CANTUO010000006">
    <property type="protein sequence ID" value="CAI5760395.1"/>
    <property type="molecule type" value="Genomic_DNA"/>
</dbReference>
<name>A0A9W4TZP1_9ASCO</name>
<feature type="region of interest" description="Disordered" evidence="1">
    <location>
        <begin position="161"/>
        <end position="185"/>
    </location>
</feature>
<dbReference type="OrthoDB" id="299997at2759"/>
<sequence>MSKRTLSTSSSFINKLYTSPFKRNTTTITTTTTNEYSPIIPISLSFDNESTTSNIPPPSISSSKKFHFQSPLETKKYTESKCCFCHDLLSLILPGEIVLPLICDHVCHKNCFILMLNKKQLDKLPICGICKLPTKCYDDLVYQNIIENIHLHQEIEIDSNKPLPPLPPLPPPSPPPNLSRPVTPKKQQKHKFITSHLETPPKIEKNDLNVYQPIIEFEEISRNNNEIDYQMTIKPPLIFNQDSNLNLYELQLKVKISNFIKKNLHLQRDLGELICFDNLNISIDGLNFENSIVYLFENYLIFYDLNDLPLGMIHKSDFCNLNLIEDNILCLNLCKESLPELYLQHEFNNLIISKWEYLINSMNESLHTNLYQFTSTMWIKYKEVFQISKDLVKFNQLILQNYEIPNKYLIKILPPPKMLKMNLIISISLINLTELSDLEYKMNLQELIEKVISNLGKFDTLSIIFIGIDNNRKSNSSGIYIGPIEKNWQGWKEIIEDIEILPNCLMDNNHELNLSIEKCIELLPFINKDQCINKFMIFTSSNYEDDDITNFNYNNFNKLNEIISVNFISIDNKINFVPNVISKSSFDHLLSTLLSSSIQEFKEICIPDLKININTNKGVKSSSNIYNIKNLSITNEKKLNVKFNIDDIFDSNLPLFEYNCSWFNDTKFINSTKIMTRRQPCSFKLPQIPLTPNNNDYDDDDDEIDIDISIK</sequence>
<dbReference type="Proteomes" id="UP001152885">
    <property type="component" value="Unassembled WGS sequence"/>
</dbReference>
<proteinExistence type="predicted"/>
<protein>
    <submittedName>
        <fullName evidence="2">Uncharacterized protein</fullName>
    </submittedName>
</protein>
<organism evidence="2 3">
    <name type="scientific">Candida verbasci</name>
    <dbReference type="NCBI Taxonomy" id="1227364"/>
    <lineage>
        <taxon>Eukaryota</taxon>
        <taxon>Fungi</taxon>
        <taxon>Dikarya</taxon>
        <taxon>Ascomycota</taxon>
        <taxon>Saccharomycotina</taxon>
        <taxon>Pichiomycetes</taxon>
        <taxon>Debaryomycetaceae</taxon>
        <taxon>Candida/Lodderomyces clade</taxon>
        <taxon>Candida</taxon>
    </lineage>
</organism>
<evidence type="ECO:0000313" key="3">
    <source>
        <dbReference type="Proteomes" id="UP001152885"/>
    </source>
</evidence>
<keyword evidence="3" id="KW-1185">Reference proteome</keyword>